<dbReference type="NCBIfam" id="TIGR02235">
    <property type="entry name" value="menA_cyano-plnt"/>
    <property type="match status" value="1"/>
</dbReference>
<dbReference type="PANTHER" id="PTHR13929:SF0">
    <property type="entry name" value="UBIA PRENYLTRANSFERASE DOMAIN-CONTAINING PROTEIN 1"/>
    <property type="match status" value="1"/>
</dbReference>
<keyword evidence="5 6" id="KW-0472">Membrane</keyword>
<dbReference type="Proteomes" id="UP000226442">
    <property type="component" value="Unassembled WGS sequence"/>
</dbReference>
<comment type="caution">
    <text evidence="7">The sequence shown here is derived from an EMBL/GenBank/DDBJ whole genome shotgun (WGS) entry which is preliminary data.</text>
</comment>
<dbReference type="HAMAP" id="MF_01938">
    <property type="entry name" value="MenA_2"/>
    <property type="match status" value="1"/>
</dbReference>
<keyword evidence="6" id="KW-0997">Cell inner membrane</keyword>
<dbReference type="PANTHER" id="PTHR13929">
    <property type="entry name" value="1,4-DIHYDROXY-2-NAPHTHOATE OCTAPRENYLTRANSFERASE"/>
    <property type="match status" value="1"/>
</dbReference>
<keyword evidence="6" id="KW-1003">Cell membrane</keyword>
<gene>
    <name evidence="6" type="primary">menA</name>
    <name evidence="7" type="ORF">CP500_014940</name>
</gene>
<dbReference type="PIRSF" id="PIRSF005355">
    <property type="entry name" value="UBIAD1"/>
    <property type="match status" value="1"/>
</dbReference>
<dbReference type="AlphaFoldDB" id="A0A2G4EYQ5"/>
<dbReference type="GO" id="GO:0004659">
    <property type="term" value="F:prenyltransferase activity"/>
    <property type="evidence" value="ECO:0007669"/>
    <property type="project" value="UniProtKB-UniRule"/>
</dbReference>
<sequence>MTTKLIERSNSKLWLAAIKPPMYTVAVIPISVGTAIAFAETKTINSSIFSTFLISAILIIAWLNLTNDVFDSETGIDKNKAHSLVNLTGNKALIFWLANLFLALGVSGICAISWWQQDPTVILLVVLCCALGYTYQGPPFRLGYQGLGEFICFFTFGPLALAAAYYSQTQTWSATNFAASIIVGITTSIILFCSHFHQIADDLAAGKKSPIVRLGTKKGAELLQWLCGSVYALTVLFVALRMFPIWTLLIFGSVFFAIDLCRHVTNYHDQPTQVSNSKFIAVTLHFSSGLLLALGFALLALSR</sequence>
<feature type="transmembrane region" description="Helical" evidence="6">
    <location>
        <begin position="279"/>
        <end position="301"/>
    </location>
</feature>
<evidence type="ECO:0000256" key="4">
    <source>
        <dbReference type="ARBA" id="ARBA00022989"/>
    </source>
</evidence>
<name>A0A2G4EYQ5_9CYAN</name>
<evidence type="ECO:0000256" key="1">
    <source>
        <dbReference type="ARBA" id="ARBA00004141"/>
    </source>
</evidence>
<dbReference type="RefSeq" id="WP_096829914.1">
    <property type="nucleotide sequence ID" value="NZ_NXIB02000086.1"/>
</dbReference>
<reference evidence="7" key="1">
    <citation type="submission" date="2017-10" db="EMBL/GenBank/DDBJ databases">
        <title>Draft genome sequence of the planktic cyanobacteria Tychonema bourrellyi isolated from alpine lentic freshwater.</title>
        <authorList>
            <person name="Tett A."/>
            <person name="Armanini F."/>
            <person name="Asnicar F."/>
            <person name="Boscaini A."/>
            <person name="Pasolli E."/>
            <person name="Zolfo M."/>
            <person name="Donati C."/>
            <person name="Salmaso N."/>
            <person name="Segata N."/>
        </authorList>
    </citation>
    <scope>NUCLEOTIDE SEQUENCE</scope>
    <source>
        <strain evidence="7">FEM_GT703</strain>
    </source>
</reference>
<dbReference type="CDD" id="cd13962">
    <property type="entry name" value="PT_UbiA_UBIAD1"/>
    <property type="match status" value="1"/>
</dbReference>
<comment type="pathway">
    <text evidence="6">Cofactor biosynthesis; phylloquinone biosynthesis.</text>
</comment>
<dbReference type="InterPro" id="IPR026046">
    <property type="entry name" value="UBIAD1"/>
</dbReference>
<dbReference type="OrthoDB" id="506376at2"/>
<dbReference type="InterPro" id="IPR011937">
    <property type="entry name" value="DHNA_phytyltransferase_MenA"/>
</dbReference>
<feature type="transmembrane region" description="Helical" evidence="6">
    <location>
        <begin position="20"/>
        <end position="39"/>
    </location>
</feature>
<evidence type="ECO:0000313" key="7">
    <source>
        <dbReference type="EMBL" id="PHX54652.1"/>
    </source>
</evidence>
<dbReference type="InterPro" id="IPR000537">
    <property type="entry name" value="UbiA_prenyltransferase"/>
</dbReference>
<dbReference type="GO" id="GO:0042372">
    <property type="term" value="P:phylloquinone biosynthetic process"/>
    <property type="evidence" value="ECO:0007669"/>
    <property type="project" value="UniProtKB-UniRule"/>
</dbReference>
<dbReference type="EC" id="2.5.1.130" evidence="6"/>
<comment type="function">
    <text evidence="6">Involved in the synthesis of phylloquinone (vitamin K1). Catalyzes the transfer of a prenyl chain to 2-carboxy-1,4-naphthoquinone.</text>
</comment>
<proteinExistence type="inferred from homology"/>
<protein>
    <recommendedName>
        <fullName evidence="6">2-carboxy-1,4-naphthoquinone phytyltransferase</fullName>
        <ecNumber evidence="6">2.5.1.130</ecNumber>
    </recommendedName>
    <alternativeName>
        <fullName evidence="6">1,4-dihydroxy-2-naphthoate phytyltransferase</fullName>
        <shortName evidence="6">DHNA phytyltransferase</shortName>
    </alternativeName>
</protein>
<organism evidence="7 8">
    <name type="scientific">Tychonema bourrellyi FEM_GT703</name>
    <dbReference type="NCBI Taxonomy" id="2040638"/>
    <lineage>
        <taxon>Bacteria</taxon>
        <taxon>Bacillati</taxon>
        <taxon>Cyanobacteriota</taxon>
        <taxon>Cyanophyceae</taxon>
        <taxon>Oscillatoriophycideae</taxon>
        <taxon>Oscillatoriales</taxon>
        <taxon>Microcoleaceae</taxon>
        <taxon>Tychonema</taxon>
    </lineage>
</organism>
<feature type="transmembrane region" description="Helical" evidence="6">
    <location>
        <begin position="121"/>
        <end position="138"/>
    </location>
</feature>
<feature type="transmembrane region" description="Helical" evidence="6">
    <location>
        <begin position="93"/>
        <end position="114"/>
    </location>
</feature>
<keyword evidence="4 6" id="KW-1133">Transmembrane helix</keyword>
<dbReference type="UniPathway" id="UPA00995"/>
<comment type="similarity">
    <text evidence="6">Belongs to the MenA family. Type 2 subfamily.</text>
</comment>
<dbReference type="GO" id="GO:0009234">
    <property type="term" value="P:menaquinone biosynthetic process"/>
    <property type="evidence" value="ECO:0007669"/>
    <property type="project" value="TreeGrafter"/>
</dbReference>
<evidence type="ECO:0000256" key="3">
    <source>
        <dbReference type="ARBA" id="ARBA00022692"/>
    </source>
</evidence>
<keyword evidence="8" id="KW-1185">Reference proteome</keyword>
<feature type="transmembrane region" description="Helical" evidence="6">
    <location>
        <begin position="46"/>
        <end position="65"/>
    </location>
</feature>
<dbReference type="EMBL" id="NXIB02000086">
    <property type="protein sequence ID" value="PHX54652.1"/>
    <property type="molecule type" value="Genomic_DNA"/>
</dbReference>
<feature type="transmembrane region" description="Helical" evidence="6">
    <location>
        <begin position="230"/>
        <end position="258"/>
    </location>
</feature>
<keyword evidence="3 6" id="KW-0812">Transmembrane</keyword>
<feature type="transmembrane region" description="Helical" evidence="6">
    <location>
        <begin position="177"/>
        <end position="197"/>
    </location>
</feature>
<dbReference type="Pfam" id="PF01040">
    <property type="entry name" value="UbiA"/>
    <property type="match status" value="1"/>
</dbReference>
<keyword evidence="2 6" id="KW-0808">Transferase</keyword>
<comment type="subcellular location">
    <subcellularLocation>
        <location evidence="6">Cell inner membrane</location>
        <topology evidence="6">Multi-pass membrane protein</topology>
    </subcellularLocation>
    <subcellularLocation>
        <location evidence="1">Membrane</location>
        <topology evidence="1">Multi-pass membrane protein</topology>
    </subcellularLocation>
</comment>
<evidence type="ECO:0000313" key="8">
    <source>
        <dbReference type="Proteomes" id="UP000226442"/>
    </source>
</evidence>
<feature type="transmembrane region" description="Helical" evidence="6">
    <location>
        <begin position="144"/>
        <end position="165"/>
    </location>
</feature>
<dbReference type="GO" id="GO:0005886">
    <property type="term" value="C:plasma membrane"/>
    <property type="evidence" value="ECO:0007669"/>
    <property type="project" value="UniProtKB-SubCell"/>
</dbReference>
<evidence type="ECO:0000256" key="5">
    <source>
        <dbReference type="ARBA" id="ARBA00023136"/>
    </source>
</evidence>
<evidence type="ECO:0000256" key="6">
    <source>
        <dbReference type="HAMAP-Rule" id="MF_01938"/>
    </source>
</evidence>
<accession>A0A2G4EYQ5</accession>
<evidence type="ECO:0000256" key="2">
    <source>
        <dbReference type="ARBA" id="ARBA00022679"/>
    </source>
</evidence>
<comment type="catalytic activity">
    <reaction evidence="6">
        <text>2-carboxy-1,4-naphthoquinone + phytyl diphosphate + H(+) = demethylphylloquinone + CO2 + diphosphate</text>
        <dbReference type="Rhea" id="RHEA:47740"/>
        <dbReference type="ChEBI" id="CHEBI:15378"/>
        <dbReference type="ChEBI" id="CHEBI:16526"/>
        <dbReference type="ChEBI" id="CHEBI:31087"/>
        <dbReference type="ChEBI" id="CHEBI:33019"/>
        <dbReference type="ChEBI" id="CHEBI:75434"/>
        <dbReference type="ChEBI" id="CHEBI:87842"/>
        <dbReference type="EC" id="2.5.1.130"/>
    </reaction>
</comment>